<dbReference type="Pfam" id="PF12202">
    <property type="entry name" value="OSR1_C"/>
    <property type="match status" value="1"/>
</dbReference>
<dbReference type="Proteomes" id="UP001331761">
    <property type="component" value="Unassembled WGS sequence"/>
</dbReference>
<dbReference type="PROSITE" id="PS50011">
    <property type="entry name" value="PROTEIN_KINASE_DOM"/>
    <property type="match status" value="1"/>
</dbReference>
<dbReference type="InterPro" id="IPR000719">
    <property type="entry name" value="Prot_kinase_dom"/>
</dbReference>
<feature type="region of interest" description="Disordered" evidence="10">
    <location>
        <begin position="1229"/>
        <end position="1287"/>
    </location>
</feature>
<evidence type="ECO:0000256" key="4">
    <source>
        <dbReference type="ARBA" id="ARBA00022679"/>
    </source>
</evidence>
<feature type="compositionally biased region" description="Low complexity" evidence="10">
    <location>
        <begin position="857"/>
        <end position="887"/>
    </location>
</feature>
<evidence type="ECO:0000313" key="13">
    <source>
        <dbReference type="Proteomes" id="UP001331761"/>
    </source>
</evidence>
<keyword evidence="4" id="KW-0808">Transferase</keyword>
<evidence type="ECO:0000256" key="10">
    <source>
        <dbReference type="SAM" id="MobiDB-lite"/>
    </source>
</evidence>
<feature type="region of interest" description="Disordered" evidence="10">
    <location>
        <begin position="1582"/>
        <end position="1623"/>
    </location>
</feature>
<sequence>MPDIVQNGKVPPAPPPPPPPEKPRRADGRRRAMKKVDELHPAVEPTTGIGTNWLSGEERSRLEAVQRDWRLSRPYNANATNRPWIRARHRENTTQDVGVAPTPSAKEGSALVAAVNSAIVPVATQTSIFDRTRNATKPIASPNAGDAAPVVSEQLSAEVKAVAVPTITDEKEKERRDEEVRAKEQLEVDDDFDAQEKPIDKSPNGRFLKFDEELGRGSFKTVYRGLDTETGVAVAWCELQESKLNRAERQRFREEAEMLKDLQHPNIVRFYDYWERTDPSGKRKYIVLVTELMTSGTLKMYLKRFKRINIKVLKSWCRQILKGLSFLHSRNPPVIHRDLKCDNIFITGTTGSVKIGDLGLATLKNKSYAKSVIGTPEFMAPEMYEEMYDESVDVYAFGMCLLEMVTGEYPYTECQFPAQIYRKVTTGVKPECFNRIPQQYPEIREIIDRCIRVRREERSTVKQLLADDFFTPEELIGIRVEIRNRDQDLAELNVEIQMQLRVYDEKKRKQYRFKENEGLQFAFDIENDTAEEVVQQMIEQQHIPDEDTKMITKLIKDKVESFKRDREFKIAELKRQREEEERQREEQAIKEEMKARAKEKERLEAEQRESASAASATVNTEPTQPPSSQQPVVSPPVTSSTLSSVHQTTSIVGSAVSGDKTAQQYATSVPPSDDFPDAQTISAHEEKKKAKRKIVLEVLKVDDAKDQPLVSCKLDTAHKTVTFQFAPDSDKPSVIAEKLLAENCLAQHHVAIVEDQLEQIIELVNKGVSRVVGTKLTTVVETQTTTTTSTQNISSGPSTGRAGVSPAPASVQVNATCQTTEKVPVTAQPTAAAPTAPQVPTSTAPHAPAPTAPQVPVPLNAAKPPQAPAPSHASKAAASASPPLSRAELPKPTLQSISATSRSVDGDSSTSSATTPVQPAYVPQSSSAHVISTTSSTSTITAVPAQAVKPSRFQVTPSVVSAVPPAPHPTTATGEATNAHPPVARAQQLSPSAPTMLSNGSSPSTTAHSNTSSVTSNISTGSRFKVQSVPVQATLAPTSSVESGFSSSTSTHTEASMSSMGSASTPLAVQPPITTTVTATMTIPAPMISPATISIPTGPTASSTSSVQATSETTTQTSVMPAQGLSVATSTASLTIPTHVTPHVDLSALQKLDSELRKVSGVSTVSAGCTSVHGSIPEAMTQSTTALVHQVHNVHTALHPTTSLPHTPAHTGEIATDLAGLSEKLAVLSQIQQQQRDEHQMAHPVQPPHTTQHLQPPQSTPHQLSTNQPSQQPKEDDEHASSQTTASGTDELHVDTLNGLAQALQKVINPEQREPTPLSATEPGRLTPPHHFASSTQDLYHLTTACSLPSTSVAVTSEDESPSPERRPGLIMEASGAATQMLPSNTAPDLTQRLRAIDSLAAFKNLESALSCTLGTSSMRPSVCRDDASTHRDDASSMCGSAAMFHVGTPPIFSPVPTSESDFDCQAEDEDDDDPEVLALIRRHRMQQLHLREQQRIELEELRARQRQSRMIRAATAAPEGSSGDQMSQSLQSTHHHYRNQPFTLSLPGSPPPVLSNSAERPSSRRLDCSTLAAQLLAIHGLSSSTSASGSSTTTGDGASQANMTFDGPHRQRDNYSAPPPQS</sequence>
<feature type="compositionally biased region" description="Polar residues" evidence="10">
    <location>
        <begin position="1054"/>
        <end position="1067"/>
    </location>
</feature>
<evidence type="ECO:0000259" key="11">
    <source>
        <dbReference type="PROSITE" id="PS50011"/>
    </source>
</evidence>
<dbReference type="InterPro" id="IPR024678">
    <property type="entry name" value="Kinase_OSR1/WNK_CCT"/>
</dbReference>
<dbReference type="PANTHER" id="PTHR13902">
    <property type="entry name" value="SERINE/THREONINE-PROTEIN KINASE WNK WITH NO LYSINE -RELATED"/>
    <property type="match status" value="1"/>
</dbReference>
<feature type="domain" description="Protein kinase" evidence="11">
    <location>
        <begin position="208"/>
        <end position="470"/>
    </location>
</feature>
<feature type="region of interest" description="Disordered" evidence="10">
    <location>
        <begin position="987"/>
        <end position="1018"/>
    </location>
</feature>
<keyword evidence="7" id="KW-0067">ATP-binding</keyword>
<feature type="compositionally biased region" description="Polar residues" evidence="10">
    <location>
        <begin position="987"/>
        <end position="1008"/>
    </location>
</feature>
<evidence type="ECO:0000256" key="3">
    <source>
        <dbReference type="ARBA" id="ARBA00022527"/>
    </source>
</evidence>
<feature type="compositionally biased region" description="Pro residues" evidence="10">
    <location>
        <begin position="847"/>
        <end position="856"/>
    </location>
</feature>
<evidence type="ECO:0000256" key="6">
    <source>
        <dbReference type="ARBA" id="ARBA00022777"/>
    </source>
</evidence>
<keyword evidence="13" id="KW-1185">Reference proteome</keyword>
<feature type="compositionally biased region" description="Polar residues" evidence="10">
    <location>
        <begin position="1523"/>
        <end position="1533"/>
    </location>
</feature>
<evidence type="ECO:0000313" key="12">
    <source>
        <dbReference type="EMBL" id="KAK5984509.1"/>
    </source>
</evidence>
<evidence type="ECO:0000256" key="5">
    <source>
        <dbReference type="ARBA" id="ARBA00022741"/>
    </source>
</evidence>
<evidence type="ECO:0000256" key="2">
    <source>
        <dbReference type="ARBA" id="ARBA00012513"/>
    </source>
</evidence>
<dbReference type="EMBL" id="WIXE01002795">
    <property type="protein sequence ID" value="KAK5984509.1"/>
    <property type="molecule type" value="Genomic_DNA"/>
</dbReference>
<keyword evidence="6 12" id="KW-0418">Kinase</keyword>
<dbReference type="InterPro" id="IPR008271">
    <property type="entry name" value="Ser/Thr_kinase_AS"/>
</dbReference>
<feature type="region of interest" description="Disordered" evidence="10">
    <location>
        <begin position="1308"/>
        <end position="1333"/>
    </location>
</feature>
<feature type="compositionally biased region" description="Low complexity" evidence="10">
    <location>
        <begin position="900"/>
        <end position="915"/>
    </location>
</feature>
<feature type="region of interest" description="Disordered" evidence="10">
    <location>
        <begin position="829"/>
        <end position="928"/>
    </location>
</feature>
<feature type="region of interest" description="Disordered" evidence="10">
    <location>
        <begin position="1090"/>
        <end position="1122"/>
    </location>
</feature>
<feature type="compositionally biased region" description="Low complexity" evidence="10">
    <location>
        <begin position="626"/>
        <end position="645"/>
    </location>
</feature>
<feature type="compositionally biased region" description="Basic and acidic residues" evidence="10">
    <location>
        <begin position="575"/>
        <end position="609"/>
    </location>
</feature>
<dbReference type="InterPro" id="IPR011009">
    <property type="entry name" value="Kinase-like_dom_sf"/>
</dbReference>
<dbReference type="EC" id="2.7.11.1" evidence="2"/>
<dbReference type="Gene3D" id="3.30.200.20">
    <property type="entry name" value="Phosphorylase Kinase, domain 1"/>
    <property type="match status" value="1"/>
</dbReference>
<feature type="compositionally biased region" description="Basic and acidic residues" evidence="10">
    <location>
        <begin position="21"/>
        <end position="41"/>
    </location>
</feature>
<dbReference type="Gene3D" id="1.10.510.10">
    <property type="entry name" value="Transferase(Phosphotransferase) domain 1"/>
    <property type="match status" value="1"/>
</dbReference>
<feature type="region of interest" description="Disordered" evidence="10">
    <location>
        <begin position="783"/>
        <end position="809"/>
    </location>
</feature>
<dbReference type="PROSITE" id="PS00108">
    <property type="entry name" value="PROTEIN_KINASE_ST"/>
    <property type="match status" value="1"/>
</dbReference>
<accession>A0AAN8IRS2</accession>
<dbReference type="GO" id="GO:0004674">
    <property type="term" value="F:protein serine/threonine kinase activity"/>
    <property type="evidence" value="ECO:0007669"/>
    <property type="project" value="UniProtKB-KW"/>
</dbReference>
<feature type="region of interest" description="Disordered" evidence="10">
    <location>
        <begin position="1510"/>
        <end position="1563"/>
    </location>
</feature>
<dbReference type="FunFam" id="3.30.200.20:FF:000010">
    <property type="entry name" value="Serine/threonine-protein kinase WNK1 isoform 2"/>
    <property type="match status" value="1"/>
</dbReference>
<feature type="compositionally biased region" description="Low complexity" evidence="10">
    <location>
        <begin position="1248"/>
        <end position="1266"/>
    </location>
</feature>
<evidence type="ECO:0000256" key="9">
    <source>
        <dbReference type="ARBA" id="ARBA00048679"/>
    </source>
</evidence>
<feature type="region of interest" description="Disordered" evidence="10">
    <location>
        <begin position="1"/>
        <end position="54"/>
    </location>
</feature>
<dbReference type="Pfam" id="PF00069">
    <property type="entry name" value="Pkinase"/>
    <property type="match status" value="1"/>
</dbReference>
<feature type="region of interest" description="Disordered" evidence="10">
    <location>
        <begin position="1036"/>
        <end position="1069"/>
    </location>
</feature>
<dbReference type="GO" id="GO:0005524">
    <property type="term" value="F:ATP binding"/>
    <property type="evidence" value="ECO:0007669"/>
    <property type="project" value="UniProtKB-KW"/>
</dbReference>
<dbReference type="CDD" id="cd13983">
    <property type="entry name" value="STKc_WNK"/>
    <property type="match status" value="1"/>
</dbReference>
<reference evidence="12 13" key="1">
    <citation type="submission" date="2019-10" db="EMBL/GenBank/DDBJ databases">
        <title>Assembly and Annotation for the nematode Trichostrongylus colubriformis.</title>
        <authorList>
            <person name="Martin J."/>
        </authorList>
    </citation>
    <scope>NUCLEOTIDE SEQUENCE [LARGE SCALE GENOMIC DNA]</scope>
    <source>
        <strain evidence="12">G859</strain>
        <tissue evidence="12">Whole worm</tissue>
    </source>
</reference>
<keyword evidence="5" id="KW-0547">Nucleotide-binding</keyword>
<dbReference type="Pfam" id="PF24889">
    <property type="entry name" value="CCTL2_WNK"/>
    <property type="match status" value="1"/>
</dbReference>
<dbReference type="SUPFAM" id="SSF56112">
    <property type="entry name" value="Protein kinase-like (PK-like)"/>
    <property type="match status" value="1"/>
</dbReference>
<evidence type="ECO:0000256" key="1">
    <source>
        <dbReference type="ARBA" id="ARBA00001946"/>
    </source>
</evidence>
<comment type="catalytic activity">
    <reaction evidence="8">
        <text>L-threonyl-[protein] + ATP = O-phospho-L-threonyl-[protein] + ADP + H(+)</text>
        <dbReference type="Rhea" id="RHEA:46608"/>
        <dbReference type="Rhea" id="RHEA-COMP:11060"/>
        <dbReference type="Rhea" id="RHEA-COMP:11605"/>
        <dbReference type="ChEBI" id="CHEBI:15378"/>
        <dbReference type="ChEBI" id="CHEBI:30013"/>
        <dbReference type="ChEBI" id="CHEBI:30616"/>
        <dbReference type="ChEBI" id="CHEBI:61977"/>
        <dbReference type="ChEBI" id="CHEBI:456216"/>
        <dbReference type="EC" id="2.7.11.1"/>
    </reaction>
</comment>
<feature type="compositionally biased region" description="Low complexity" evidence="10">
    <location>
        <begin position="1009"/>
        <end position="1018"/>
    </location>
</feature>
<dbReference type="InterPro" id="IPR050588">
    <property type="entry name" value="WNK_Ser-Thr_kinase"/>
</dbReference>
<feature type="compositionally biased region" description="Low complexity" evidence="10">
    <location>
        <begin position="829"/>
        <end position="846"/>
    </location>
</feature>
<feature type="compositionally biased region" description="Low complexity" evidence="10">
    <location>
        <begin position="1038"/>
        <end position="1053"/>
    </location>
</feature>
<comment type="caution">
    <text evidence="12">The sequence shown here is derived from an EMBL/GenBank/DDBJ whole genome shotgun (WGS) entry which is preliminary data.</text>
</comment>
<proteinExistence type="predicted"/>
<feature type="compositionally biased region" description="Polar residues" evidence="10">
    <location>
        <begin position="660"/>
        <end position="670"/>
    </location>
</feature>
<feature type="compositionally biased region" description="Pro residues" evidence="10">
    <location>
        <begin position="11"/>
        <end position="20"/>
    </location>
</feature>
<comment type="cofactor">
    <cofactor evidence="1">
        <name>Mg(2+)</name>
        <dbReference type="ChEBI" id="CHEBI:18420"/>
    </cofactor>
</comment>
<feature type="compositionally biased region" description="Low complexity" evidence="10">
    <location>
        <begin position="1100"/>
        <end position="1119"/>
    </location>
</feature>
<feature type="compositionally biased region" description="Low complexity" evidence="10">
    <location>
        <begin position="1582"/>
        <end position="1600"/>
    </location>
</feature>
<dbReference type="InterPro" id="IPR056865">
    <property type="entry name" value="CCTL2_WNK"/>
</dbReference>
<dbReference type="SMART" id="SM00220">
    <property type="entry name" value="S_TKc"/>
    <property type="match status" value="1"/>
</dbReference>
<dbReference type="Gene3D" id="3.10.20.90">
    <property type="entry name" value="Phosphatidylinositol 3-kinase Catalytic Subunit, Chain A, domain 1"/>
    <property type="match status" value="2"/>
</dbReference>
<keyword evidence="3" id="KW-0723">Serine/threonine-protein kinase</keyword>
<gene>
    <name evidence="12" type="ORF">GCK32_006386</name>
</gene>
<evidence type="ECO:0000256" key="7">
    <source>
        <dbReference type="ARBA" id="ARBA00022840"/>
    </source>
</evidence>
<dbReference type="FunFam" id="1.10.510.10:FF:000006">
    <property type="entry name" value="Serine/threonine-protein kinase WNK1 isoform 2"/>
    <property type="match status" value="1"/>
</dbReference>
<feature type="region of interest" description="Disordered" evidence="10">
    <location>
        <begin position="575"/>
        <end position="678"/>
    </location>
</feature>
<name>A0AAN8IRS2_TRICO</name>
<evidence type="ECO:0000256" key="8">
    <source>
        <dbReference type="ARBA" id="ARBA00047899"/>
    </source>
</evidence>
<protein>
    <recommendedName>
        <fullName evidence="2">non-specific serine/threonine protein kinase</fullName>
        <ecNumber evidence="2">2.7.11.1</ecNumber>
    </recommendedName>
</protein>
<organism evidence="12 13">
    <name type="scientific">Trichostrongylus colubriformis</name>
    <name type="common">Black scour worm</name>
    <dbReference type="NCBI Taxonomy" id="6319"/>
    <lineage>
        <taxon>Eukaryota</taxon>
        <taxon>Metazoa</taxon>
        <taxon>Ecdysozoa</taxon>
        <taxon>Nematoda</taxon>
        <taxon>Chromadorea</taxon>
        <taxon>Rhabditida</taxon>
        <taxon>Rhabditina</taxon>
        <taxon>Rhabditomorpha</taxon>
        <taxon>Strongyloidea</taxon>
        <taxon>Trichostrongylidae</taxon>
        <taxon>Trichostrongylus</taxon>
    </lineage>
</organism>
<comment type="catalytic activity">
    <reaction evidence="9">
        <text>L-seryl-[protein] + ATP = O-phospho-L-seryl-[protein] + ADP + H(+)</text>
        <dbReference type="Rhea" id="RHEA:17989"/>
        <dbReference type="Rhea" id="RHEA-COMP:9863"/>
        <dbReference type="Rhea" id="RHEA-COMP:11604"/>
        <dbReference type="ChEBI" id="CHEBI:15378"/>
        <dbReference type="ChEBI" id="CHEBI:29999"/>
        <dbReference type="ChEBI" id="CHEBI:30616"/>
        <dbReference type="ChEBI" id="CHEBI:83421"/>
        <dbReference type="ChEBI" id="CHEBI:456216"/>
        <dbReference type="EC" id="2.7.11.1"/>
    </reaction>
</comment>